<feature type="compositionally biased region" description="Basic and acidic residues" evidence="1">
    <location>
        <begin position="1"/>
        <end position="11"/>
    </location>
</feature>
<organism evidence="2 3">
    <name type="scientific">Romanomermis culicivorax</name>
    <name type="common">Nematode worm</name>
    <dbReference type="NCBI Taxonomy" id="13658"/>
    <lineage>
        <taxon>Eukaryota</taxon>
        <taxon>Metazoa</taxon>
        <taxon>Ecdysozoa</taxon>
        <taxon>Nematoda</taxon>
        <taxon>Enoplea</taxon>
        <taxon>Dorylaimia</taxon>
        <taxon>Mermithida</taxon>
        <taxon>Mermithoidea</taxon>
        <taxon>Mermithidae</taxon>
        <taxon>Romanomermis</taxon>
    </lineage>
</organism>
<feature type="region of interest" description="Disordered" evidence="1">
    <location>
        <begin position="1"/>
        <end position="21"/>
    </location>
</feature>
<protein>
    <submittedName>
        <fullName evidence="3">Uncharacterized protein</fullName>
    </submittedName>
</protein>
<evidence type="ECO:0000313" key="2">
    <source>
        <dbReference type="Proteomes" id="UP000887565"/>
    </source>
</evidence>
<name>A0A915IEH9_ROMCU</name>
<dbReference type="WBParaSite" id="nRc.2.0.1.t12208-RA">
    <property type="protein sequence ID" value="nRc.2.0.1.t12208-RA"/>
    <property type="gene ID" value="nRc.2.0.1.g12208"/>
</dbReference>
<evidence type="ECO:0000256" key="1">
    <source>
        <dbReference type="SAM" id="MobiDB-lite"/>
    </source>
</evidence>
<dbReference type="Proteomes" id="UP000887565">
    <property type="component" value="Unplaced"/>
</dbReference>
<dbReference type="AlphaFoldDB" id="A0A915IEH9"/>
<proteinExistence type="predicted"/>
<sequence>MQIEKLDDQGRRHLHSNGAQQEDENDYDKSLLLFFIIFLGLVLASTDKPFHQAPTTVGAKGPRARRQCLLTSSERKTFTGILQILRAWALRFIALIKEQLNHNTITRDALRNINFFVHQFEDALAIPPKACKRPGPETTRHTAGL</sequence>
<reference evidence="3" key="1">
    <citation type="submission" date="2022-11" db="UniProtKB">
        <authorList>
            <consortium name="WormBaseParasite"/>
        </authorList>
    </citation>
    <scope>IDENTIFICATION</scope>
</reference>
<accession>A0A915IEH9</accession>
<keyword evidence="2" id="KW-1185">Reference proteome</keyword>
<evidence type="ECO:0000313" key="3">
    <source>
        <dbReference type="WBParaSite" id="nRc.2.0.1.t12208-RA"/>
    </source>
</evidence>